<reference evidence="2" key="4">
    <citation type="journal article" date="2022" name="Res Sq">
        <title>Comparative Genomics Reveals Insights into the Divergent Evolution of Astigmatic Mites and Household Pest Adaptations.</title>
        <authorList>
            <person name="Xiong Q."/>
            <person name="Wan A.T.-Y."/>
            <person name="Liu X.-Y."/>
            <person name="Fung C.S.-H."/>
            <person name="Xiao X."/>
            <person name="Malainual N."/>
            <person name="Hou J."/>
            <person name="Wang L."/>
            <person name="Wang M."/>
            <person name="Yang K."/>
            <person name="Cui Y."/>
            <person name="Leung E."/>
            <person name="Nong W."/>
            <person name="Shin S.-K."/>
            <person name="Au S."/>
            <person name="Jeong K.Y."/>
            <person name="Chew F.T."/>
            <person name="Hui J."/>
            <person name="Leung T.F."/>
            <person name="Tungtrongchitr A."/>
            <person name="Zhong N."/>
            <person name="Liu Z."/>
            <person name="Tsui S."/>
        </authorList>
    </citation>
    <scope>NUCLEOTIDE SEQUENCE</scope>
    <source>
        <strain evidence="2">Derf</strain>
        <tissue evidence="2">Whole organism</tissue>
    </source>
</reference>
<dbReference type="Proteomes" id="UP000790347">
    <property type="component" value="Unassembled WGS sequence"/>
</dbReference>
<accession>A0A922I7D6</accession>
<dbReference type="Proteomes" id="UP000828236">
    <property type="component" value="Unassembled WGS sequence"/>
</dbReference>
<reference evidence="1" key="2">
    <citation type="submission" date="2020-06" db="EMBL/GenBank/DDBJ databases">
        <authorList>
            <person name="Ji K."/>
            <person name="Li J."/>
        </authorList>
    </citation>
    <scope>NUCLEOTIDE SEQUENCE</scope>
    <source>
        <strain evidence="1">JKM2019</strain>
        <tissue evidence="1">Whole body</tissue>
    </source>
</reference>
<reference evidence="1" key="3">
    <citation type="journal article" date="2021" name="World Allergy Organ. J.">
        <title>Chromosome-level assembly of Dermatophagoides farinae genome and transcriptome reveals two novel allergens Der f 37 and Der f 39.</title>
        <authorList>
            <person name="Chen J."/>
            <person name="Cai Z."/>
            <person name="Fan D."/>
            <person name="Hu J."/>
            <person name="Hou Y."/>
            <person name="He Y."/>
            <person name="Zhang Z."/>
            <person name="Zhao Z."/>
            <person name="Gao P."/>
            <person name="Hu W."/>
            <person name="Sun J."/>
            <person name="Li J."/>
            <person name="Ji K."/>
        </authorList>
    </citation>
    <scope>NUCLEOTIDE SEQUENCE</scope>
    <source>
        <strain evidence="1">JKM2019</strain>
    </source>
</reference>
<evidence type="ECO:0000313" key="3">
    <source>
        <dbReference type="Proteomes" id="UP000790347"/>
    </source>
</evidence>
<dbReference type="SUPFAM" id="SSF57667">
    <property type="entry name" value="beta-beta-alpha zinc fingers"/>
    <property type="match status" value="1"/>
</dbReference>
<evidence type="ECO:0000313" key="2">
    <source>
        <dbReference type="EMBL" id="KAH9526762.1"/>
    </source>
</evidence>
<sequence>MGKQYYCDYCQRSFRDTVQDRKRHCQSQAHCHAKIQHEFNHLERLVRRFGQQNLELLFSAEDVTRLQEILAKRKGCKFHLDGVAQQTLKTVTSQCRYGLLCKNSHLLNDDQIDCCRTHFLNILSQQTTLNNLKACHHHRHCWTITMSKRQLRKELFLNIWLENRFNFNTDKRNDLIGQMITK</sequence>
<evidence type="ECO:0000313" key="1">
    <source>
        <dbReference type="EMBL" id="KAH7641088.1"/>
    </source>
</evidence>
<dbReference type="AlphaFoldDB" id="A0A922I7D6"/>
<dbReference type="EMBL" id="SDOV01000005">
    <property type="protein sequence ID" value="KAH7641088.1"/>
    <property type="molecule type" value="Genomic_DNA"/>
</dbReference>
<protein>
    <submittedName>
        <fullName evidence="2">Zinc finger matrin-type protein 5</fullName>
    </submittedName>
</protein>
<dbReference type="EMBL" id="ASGP02000001">
    <property type="protein sequence ID" value="KAH9526762.1"/>
    <property type="molecule type" value="Genomic_DNA"/>
</dbReference>
<keyword evidence="3" id="KW-1185">Reference proteome</keyword>
<comment type="caution">
    <text evidence="2">The sequence shown here is derived from an EMBL/GenBank/DDBJ whole genome shotgun (WGS) entry which is preliminary data.</text>
</comment>
<gene>
    <name evidence="2" type="primary">ZMAT5</name>
    <name evidence="2" type="ORF">DERF_000824</name>
    <name evidence="1" type="ORF">HUG17_8557</name>
</gene>
<dbReference type="OrthoDB" id="6473869at2759"/>
<reference evidence="2" key="1">
    <citation type="submission" date="2013-05" db="EMBL/GenBank/DDBJ databases">
        <authorList>
            <person name="Yim A.K.Y."/>
            <person name="Chan T.F."/>
            <person name="Ji K.M."/>
            <person name="Liu X.Y."/>
            <person name="Zhou J.W."/>
            <person name="Li R.Q."/>
            <person name="Yang K.Y."/>
            <person name="Li J."/>
            <person name="Li M."/>
            <person name="Law P.T.W."/>
            <person name="Wu Y.L."/>
            <person name="Cai Z.L."/>
            <person name="Qin H."/>
            <person name="Bao Y."/>
            <person name="Leung R.K.K."/>
            <person name="Ng P.K.S."/>
            <person name="Zou J."/>
            <person name="Zhong X.J."/>
            <person name="Ran P.X."/>
            <person name="Zhong N.S."/>
            <person name="Liu Z.G."/>
            <person name="Tsui S.K.W."/>
        </authorList>
    </citation>
    <scope>NUCLEOTIDE SEQUENCE</scope>
    <source>
        <strain evidence="2">Derf</strain>
        <tissue evidence="2">Whole organism</tissue>
    </source>
</reference>
<organism evidence="2 3">
    <name type="scientific">Dermatophagoides farinae</name>
    <name type="common">American house dust mite</name>
    <dbReference type="NCBI Taxonomy" id="6954"/>
    <lineage>
        <taxon>Eukaryota</taxon>
        <taxon>Metazoa</taxon>
        <taxon>Ecdysozoa</taxon>
        <taxon>Arthropoda</taxon>
        <taxon>Chelicerata</taxon>
        <taxon>Arachnida</taxon>
        <taxon>Acari</taxon>
        <taxon>Acariformes</taxon>
        <taxon>Sarcoptiformes</taxon>
        <taxon>Astigmata</taxon>
        <taxon>Psoroptidia</taxon>
        <taxon>Analgoidea</taxon>
        <taxon>Pyroglyphidae</taxon>
        <taxon>Dermatophagoidinae</taxon>
        <taxon>Dermatophagoides</taxon>
    </lineage>
</organism>
<dbReference type="InterPro" id="IPR036236">
    <property type="entry name" value="Znf_C2H2_sf"/>
</dbReference>
<name>A0A922I7D6_DERFA</name>
<proteinExistence type="predicted"/>